<name>A0A8J7U2S7_9BACT</name>
<dbReference type="Proteomes" id="UP000664417">
    <property type="component" value="Unassembled WGS sequence"/>
</dbReference>
<feature type="coiled-coil region" evidence="1">
    <location>
        <begin position="100"/>
        <end position="127"/>
    </location>
</feature>
<organism evidence="2 3">
    <name type="scientific">Acanthopleuribacter pedis</name>
    <dbReference type="NCBI Taxonomy" id="442870"/>
    <lineage>
        <taxon>Bacteria</taxon>
        <taxon>Pseudomonadati</taxon>
        <taxon>Acidobacteriota</taxon>
        <taxon>Holophagae</taxon>
        <taxon>Acanthopleuribacterales</taxon>
        <taxon>Acanthopleuribacteraceae</taxon>
        <taxon>Acanthopleuribacter</taxon>
    </lineage>
</organism>
<dbReference type="InterPro" id="IPR011990">
    <property type="entry name" value="TPR-like_helical_dom_sf"/>
</dbReference>
<evidence type="ECO:0000313" key="3">
    <source>
        <dbReference type="Proteomes" id="UP000664417"/>
    </source>
</evidence>
<comment type="caution">
    <text evidence="2">The sequence shown here is derived from an EMBL/GenBank/DDBJ whole genome shotgun (WGS) entry which is preliminary data.</text>
</comment>
<evidence type="ECO:0000313" key="2">
    <source>
        <dbReference type="EMBL" id="MBO1318044.1"/>
    </source>
</evidence>
<evidence type="ECO:0000256" key="1">
    <source>
        <dbReference type="SAM" id="Coils"/>
    </source>
</evidence>
<proteinExistence type="predicted"/>
<accession>A0A8J7U2S7</accession>
<keyword evidence="1" id="KW-0175">Coiled coil</keyword>
<keyword evidence="3" id="KW-1185">Reference proteome</keyword>
<dbReference type="RefSeq" id="WP_207857610.1">
    <property type="nucleotide sequence ID" value="NZ_JAFREP010000004.1"/>
</dbReference>
<gene>
    <name evidence="2" type="ORF">J3U88_06180</name>
</gene>
<protein>
    <recommendedName>
        <fullName evidence="4">Tetratricopeptide repeat protein</fullName>
    </recommendedName>
</protein>
<evidence type="ECO:0008006" key="4">
    <source>
        <dbReference type="Google" id="ProtNLM"/>
    </source>
</evidence>
<dbReference type="AlphaFoldDB" id="A0A8J7U2S7"/>
<dbReference type="EMBL" id="JAFREP010000004">
    <property type="protein sequence ID" value="MBO1318044.1"/>
    <property type="molecule type" value="Genomic_DNA"/>
</dbReference>
<dbReference type="SUPFAM" id="SSF48452">
    <property type="entry name" value="TPR-like"/>
    <property type="match status" value="1"/>
</dbReference>
<sequence>MTENKTLDSAVQQFNKKNWEQAAKAFNELLADESVTNQIKHRIRQYQVIVDRKLNGSSADDEASDMKLVSYHMNMGERDRAREILNNSSSIDEGAKLTLLAEMAVEEEQLEEAVSLLEKAIEISTDNRGYALNSPVFAAVVNQPEFEFLRQGGEEQPQED</sequence>
<dbReference type="Gene3D" id="1.25.40.10">
    <property type="entry name" value="Tetratricopeptide repeat domain"/>
    <property type="match status" value="1"/>
</dbReference>
<reference evidence="2" key="1">
    <citation type="submission" date="2021-03" db="EMBL/GenBank/DDBJ databases">
        <authorList>
            <person name="Wang G."/>
        </authorList>
    </citation>
    <scope>NUCLEOTIDE SEQUENCE</scope>
    <source>
        <strain evidence="2">KCTC 12899</strain>
    </source>
</reference>